<evidence type="ECO:0000313" key="3">
    <source>
        <dbReference type="Proteomes" id="UP000306544"/>
    </source>
</evidence>
<comment type="caution">
    <text evidence="2">The sequence shown here is derived from an EMBL/GenBank/DDBJ whole genome shotgun (WGS) entry which is preliminary data.</text>
</comment>
<dbReference type="Pfam" id="PF13460">
    <property type="entry name" value="NAD_binding_10"/>
    <property type="match status" value="1"/>
</dbReference>
<feature type="domain" description="NAD(P)-binding" evidence="1">
    <location>
        <begin position="19"/>
        <end position="126"/>
    </location>
</feature>
<dbReference type="EMBL" id="VAWA01000001">
    <property type="protein sequence ID" value="TLP80082.1"/>
    <property type="molecule type" value="Genomic_DNA"/>
</dbReference>
<dbReference type="InterPro" id="IPR021295">
    <property type="entry name" value="DUF2867"/>
</dbReference>
<dbReference type="Gene3D" id="3.40.50.720">
    <property type="entry name" value="NAD(P)-binding Rossmann-like Domain"/>
    <property type="match status" value="1"/>
</dbReference>
<proteinExistence type="predicted"/>
<reference evidence="2 3" key="1">
    <citation type="submission" date="2019-05" db="EMBL/GenBank/DDBJ databases">
        <title>Nesterenkonia sp. GY239, isolated from the Southern Atlantic Ocean.</title>
        <authorList>
            <person name="Zhang G."/>
        </authorList>
    </citation>
    <scope>NUCLEOTIDE SEQUENCE [LARGE SCALE GENOMIC DNA]</scope>
    <source>
        <strain evidence="2 3">GY239</strain>
    </source>
</reference>
<dbReference type="OrthoDB" id="9774199at2"/>
<protein>
    <submittedName>
        <fullName evidence="2">SDR family oxidoreductase</fullName>
    </submittedName>
</protein>
<dbReference type="InterPro" id="IPR036291">
    <property type="entry name" value="NAD(P)-bd_dom_sf"/>
</dbReference>
<accession>A0A5R9ANB2</accession>
<sequence>MGKEQITPSSHPKKVLVIGATGYIGGRLVPRLLQAGHQVRAAARSVNKMQHAPWADQVEIRHVDLEDNMGLDDAMRGMEVVYLLVHAMGGGGDFEEREAESARQIAAAAHREGVRRIIYLGGLHPDGVKLSPHMRSRAEVARILLESPVSTVAFQAGIIIGSGSASFEMIRHLALALRVMPAPDWVGNQVEPIAIRDVLHYLLAAADTPEDINQILDIGSGEAMKYSDVMKEFADIAGLHPRRVLALPLPAATLSGIWVGLVTPLPMALTIPLVRSLQNDAVTNNRDVDQFIPPPPAGLLNYREAVTLALRRENEGEVDTTWDADVGPLDQSAGSLPSDPEWAGLPRFEDVRSVETDQVSREAVWDVVESIGGANGWHSWPWAWKIRGVWDKLVGGVGLNRGRRLPDSLRVGDPVDWWRVEKLEPGHRLLLRAEMKVAGHAWLEFTVEDADNGRPRGTIRLTQRAVFYAQNMRGRLYWASMAPFHRAIFPTMLQNIIEAARQAESATTPGPTEEVR</sequence>
<dbReference type="GO" id="GO:0004029">
    <property type="term" value="F:aldehyde dehydrogenase (NAD+) activity"/>
    <property type="evidence" value="ECO:0007669"/>
    <property type="project" value="TreeGrafter"/>
</dbReference>
<dbReference type="Proteomes" id="UP000306544">
    <property type="component" value="Unassembled WGS sequence"/>
</dbReference>
<evidence type="ECO:0000259" key="1">
    <source>
        <dbReference type="Pfam" id="PF13460"/>
    </source>
</evidence>
<organism evidence="2 3">
    <name type="scientific">Nesterenkonia sphaerica</name>
    <dbReference type="NCBI Taxonomy" id="1804988"/>
    <lineage>
        <taxon>Bacteria</taxon>
        <taxon>Bacillati</taxon>
        <taxon>Actinomycetota</taxon>
        <taxon>Actinomycetes</taxon>
        <taxon>Micrococcales</taxon>
        <taxon>Micrococcaceae</taxon>
        <taxon>Nesterenkonia</taxon>
    </lineage>
</organism>
<dbReference type="InterPro" id="IPR016040">
    <property type="entry name" value="NAD(P)-bd_dom"/>
</dbReference>
<dbReference type="Pfam" id="PF11066">
    <property type="entry name" value="DUF2867"/>
    <property type="match status" value="1"/>
</dbReference>
<evidence type="ECO:0000313" key="2">
    <source>
        <dbReference type="EMBL" id="TLP80082.1"/>
    </source>
</evidence>
<gene>
    <name evidence="2" type="ORF">FEF27_00325</name>
</gene>
<dbReference type="InterPro" id="IPR051783">
    <property type="entry name" value="NAD(P)-dependent_oxidoreduct"/>
</dbReference>
<dbReference type="SUPFAM" id="SSF51735">
    <property type="entry name" value="NAD(P)-binding Rossmann-fold domains"/>
    <property type="match status" value="1"/>
</dbReference>
<dbReference type="GO" id="GO:0005737">
    <property type="term" value="C:cytoplasm"/>
    <property type="evidence" value="ECO:0007669"/>
    <property type="project" value="TreeGrafter"/>
</dbReference>
<name>A0A5R9ANB2_9MICC</name>
<dbReference type="AlphaFoldDB" id="A0A5R9ANB2"/>
<dbReference type="PANTHER" id="PTHR48079:SF6">
    <property type="entry name" value="NAD(P)-BINDING DOMAIN-CONTAINING PROTEIN-RELATED"/>
    <property type="match status" value="1"/>
</dbReference>
<dbReference type="SUPFAM" id="SSF55961">
    <property type="entry name" value="Bet v1-like"/>
    <property type="match status" value="1"/>
</dbReference>
<dbReference type="PANTHER" id="PTHR48079">
    <property type="entry name" value="PROTEIN YEEZ"/>
    <property type="match status" value="1"/>
</dbReference>
<keyword evidence="3" id="KW-1185">Reference proteome</keyword>